<evidence type="ECO:0000313" key="3">
    <source>
        <dbReference type="EMBL" id="VAW73048.1"/>
    </source>
</evidence>
<keyword evidence="2" id="KW-0472">Membrane</keyword>
<proteinExistence type="predicted"/>
<sequence>MDSGQRKILVYSPRTLWLALGMLVLLVLLGASVTFNLGKQYASDELIRLESMHGQLEAQIEELEQNNRGLRERVAVLAKSSEIDRRASLDVRDSYATLQNELLELRKELEFYRGIVSPGSAKEGLRVQRFELVARRETGHFDFSLTLTQMKRNDRYARGEIRIDVEGVQDGARVKLPMSRLVAKNTATLKYKFRYFQHFSGQLVLPESFEPQRVTVRLLPRGKGQPAGIETTVDWPA</sequence>
<keyword evidence="1" id="KW-0175">Coiled coil</keyword>
<keyword evidence="2" id="KW-1133">Transmembrane helix</keyword>
<organism evidence="3">
    <name type="scientific">hydrothermal vent metagenome</name>
    <dbReference type="NCBI Taxonomy" id="652676"/>
    <lineage>
        <taxon>unclassified sequences</taxon>
        <taxon>metagenomes</taxon>
        <taxon>ecological metagenomes</taxon>
    </lineage>
</organism>
<dbReference type="InterPro" id="IPR046703">
    <property type="entry name" value="DUF6776"/>
</dbReference>
<dbReference type="EMBL" id="UOFN01000012">
    <property type="protein sequence ID" value="VAW73048.1"/>
    <property type="molecule type" value="Genomic_DNA"/>
</dbReference>
<gene>
    <name evidence="3" type="ORF">MNBD_GAMMA15-2270</name>
</gene>
<dbReference type="AlphaFoldDB" id="A0A3B0XXF0"/>
<evidence type="ECO:0000256" key="2">
    <source>
        <dbReference type="SAM" id="Phobius"/>
    </source>
</evidence>
<feature type="transmembrane region" description="Helical" evidence="2">
    <location>
        <begin position="16"/>
        <end position="38"/>
    </location>
</feature>
<protein>
    <submittedName>
        <fullName evidence="3">Uncharacterized protein</fullName>
    </submittedName>
</protein>
<accession>A0A3B0XXF0</accession>
<evidence type="ECO:0000256" key="1">
    <source>
        <dbReference type="SAM" id="Coils"/>
    </source>
</evidence>
<keyword evidence="2" id="KW-0812">Transmembrane</keyword>
<feature type="coiled-coil region" evidence="1">
    <location>
        <begin position="46"/>
        <end position="115"/>
    </location>
</feature>
<name>A0A3B0XXF0_9ZZZZ</name>
<dbReference type="Pfam" id="PF20567">
    <property type="entry name" value="DUF6776"/>
    <property type="match status" value="1"/>
</dbReference>
<reference evidence="3" key="1">
    <citation type="submission" date="2018-06" db="EMBL/GenBank/DDBJ databases">
        <authorList>
            <person name="Zhirakovskaya E."/>
        </authorList>
    </citation>
    <scope>NUCLEOTIDE SEQUENCE</scope>
</reference>